<reference evidence="1 2" key="1">
    <citation type="journal article" date="2021" name="BMC Genomics">
        <title>Datura genome reveals duplications of psychoactive alkaloid biosynthetic genes and high mutation rate following tissue culture.</title>
        <authorList>
            <person name="Rajewski A."/>
            <person name="Carter-House D."/>
            <person name="Stajich J."/>
            <person name="Litt A."/>
        </authorList>
    </citation>
    <scope>NUCLEOTIDE SEQUENCE [LARGE SCALE GENOMIC DNA]</scope>
    <source>
        <strain evidence="1">AR-01</strain>
    </source>
</reference>
<proteinExistence type="predicted"/>
<sequence>MQLRSFTTFFKYHHDILPDSVVKIRKKAQWIARMLHQIFDGIPGLPSLEYLQLRSPDFFQSKEWCLGDITFHKLKVLKLVELDISSKSTDRVDRIVSSRLLQWSLLCRGRNSVFPRILGHEAARVEEQASIMSKHDQVARNEKLPSV</sequence>
<dbReference type="EMBL" id="JACEIK010002713">
    <property type="protein sequence ID" value="MCD9638507.1"/>
    <property type="molecule type" value="Genomic_DNA"/>
</dbReference>
<evidence type="ECO:0000313" key="1">
    <source>
        <dbReference type="EMBL" id="MCD9638507.1"/>
    </source>
</evidence>
<organism evidence="1 2">
    <name type="scientific">Datura stramonium</name>
    <name type="common">Jimsonweed</name>
    <name type="synonym">Common thornapple</name>
    <dbReference type="NCBI Taxonomy" id="4076"/>
    <lineage>
        <taxon>Eukaryota</taxon>
        <taxon>Viridiplantae</taxon>
        <taxon>Streptophyta</taxon>
        <taxon>Embryophyta</taxon>
        <taxon>Tracheophyta</taxon>
        <taxon>Spermatophyta</taxon>
        <taxon>Magnoliopsida</taxon>
        <taxon>eudicotyledons</taxon>
        <taxon>Gunneridae</taxon>
        <taxon>Pentapetalae</taxon>
        <taxon>asterids</taxon>
        <taxon>lamiids</taxon>
        <taxon>Solanales</taxon>
        <taxon>Solanaceae</taxon>
        <taxon>Solanoideae</taxon>
        <taxon>Datureae</taxon>
        <taxon>Datura</taxon>
    </lineage>
</organism>
<gene>
    <name evidence="1" type="ORF">HAX54_022513</name>
</gene>
<keyword evidence="2" id="KW-1185">Reference proteome</keyword>
<dbReference type="Proteomes" id="UP000823775">
    <property type="component" value="Unassembled WGS sequence"/>
</dbReference>
<evidence type="ECO:0000313" key="2">
    <source>
        <dbReference type="Proteomes" id="UP000823775"/>
    </source>
</evidence>
<comment type="caution">
    <text evidence="1">The sequence shown here is derived from an EMBL/GenBank/DDBJ whole genome shotgun (WGS) entry which is preliminary data.</text>
</comment>
<accession>A0ABS8UUS3</accession>
<name>A0ABS8UUS3_DATST</name>
<protein>
    <submittedName>
        <fullName evidence="1">Uncharacterized protein</fullName>
    </submittedName>
</protein>